<dbReference type="EMBL" id="CM042047">
    <property type="protein sequence ID" value="KAI3768908.1"/>
    <property type="molecule type" value="Genomic_DNA"/>
</dbReference>
<gene>
    <name evidence="1" type="ORF">L6452_00004</name>
</gene>
<proteinExistence type="predicted"/>
<sequence length="79" mass="8768">MGRRISRSPNFQSNLSEASADPYPRGQNVGLSPLSRLTNPVPDFILTETTFRLQALGVRWCSASHSLAFSPISSRFERS</sequence>
<reference evidence="1 2" key="2">
    <citation type="journal article" date="2022" name="Mol. Ecol. Resour.">
        <title>The genomes of chicory, endive, great burdock and yacon provide insights into Asteraceae paleo-polyploidization history and plant inulin production.</title>
        <authorList>
            <person name="Fan W."/>
            <person name="Wang S."/>
            <person name="Wang H."/>
            <person name="Wang A."/>
            <person name="Jiang F."/>
            <person name="Liu H."/>
            <person name="Zhao H."/>
            <person name="Xu D."/>
            <person name="Zhang Y."/>
        </authorList>
    </citation>
    <scope>NUCLEOTIDE SEQUENCE [LARGE SCALE GENOMIC DNA]</scope>
    <source>
        <strain evidence="2">cv. Niubang</strain>
    </source>
</reference>
<protein>
    <submittedName>
        <fullName evidence="1">Uncharacterized protein</fullName>
    </submittedName>
</protein>
<evidence type="ECO:0000313" key="2">
    <source>
        <dbReference type="Proteomes" id="UP001055879"/>
    </source>
</evidence>
<comment type="caution">
    <text evidence="1">The sequence shown here is derived from an EMBL/GenBank/DDBJ whole genome shotgun (WGS) entry which is preliminary data.</text>
</comment>
<accession>A0ACB9FC17</accession>
<organism evidence="1 2">
    <name type="scientific">Arctium lappa</name>
    <name type="common">Greater burdock</name>
    <name type="synonym">Lappa major</name>
    <dbReference type="NCBI Taxonomy" id="4217"/>
    <lineage>
        <taxon>Eukaryota</taxon>
        <taxon>Viridiplantae</taxon>
        <taxon>Streptophyta</taxon>
        <taxon>Embryophyta</taxon>
        <taxon>Tracheophyta</taxon>
        <taxon>Spermatophyta</taxon>
        <taxon>Magnoliopsida</taxon>
        <taxon>eudicotyledons</taxon>
        <taxon>Gunneridae</taxon>
        <taxon>Pentapetalae</taxon>
        <taxon>asterids</taxon>
        <taxon>campanulids</taxon>
        <taxon>Asterales</taxon>
        <taxon>Asteraceae</taxon>
        <taxon>Carduoideae</taxon>
        <taxon>Cardueae</taxon>
        <taxon>Arctiinae</taxon>
        <taxon>Arctium</taxon>
    </lineage>
</organism>
<evidence type="ECO:0000313" key="1">
    <source>
        <dbReference type="EMBL" id="KAI3768908.1"/>
    </source>
</evidence>
<name>A0ACB9FC17_ARCLA</name>
<reference evidence="2" key="1">
    <citation type="journal article" date="2022" name="Mol. Ecol. Resour.">
        <title>The genomes of chicory, endive, great burdock and yacon provide insights into Asteraceae palaeo-polyploidization history and plant inulin production.</title>
        <authorList>
            <person name="Fan W."/>
            <person name="Wang S."/>
            <person name="Wang H."/>
            <person name="Wang A."/>
            <person name="Jiang F."/>
            <person name="Liu H."/>
            <person name="Zhao H."/>
            <person name="Xu D."/>
            <person name="Zhang Y."/>
        </authorList>
    </citation>
    <scope>NUCLEOTIDE SEQUENCE [LARGE SCALE GENOMIC DNA]</scope>
    <source>
        <strain evidence="2">cv. Niubang</strain>
    </source>
</reference>
<dbReference type="Proteomes" id="UP001055879">
    <property type="component" value="Linkage Group LG01"/>
</dbReference>
<keyword evidence="2" id="KW-1185">Reference proteome</keyword>